<dbReference type="KEGG" id="dwd:DSCW_48240"/>
<reference evidence="2 3" key="1">
    <citation type="submission" date="2019-11" db="EMBL/GenBank/DDBJ databases">
        <title>Comparative genomics of hydrocarbon-degrading Desulfosarcina strains.</title>
        <authorList>
            <person name="Watanabe M."/>
            <person name="Kojima H."/>
            <person name="Fukui M."/>
        </authorList>
    </citation>
    <scope>NUCLEOTIDE SEQUENCE [LARGE SCALE GENOMIC DNA]</scope>
    <source>
        <strain evidence="2 3">PP31</strain>
    </source>
</reference>
<proteinExistence type="predicted"/>
<dbReference type="EMBL" id="AP021875">
    <property type="protein sequence ID" value="BBO77407.1"/>
    <property type="molecule type" value="Genomic_DNA"/>
</dbReference>
<evidence type="ECO:0000313" key="2">
    <source>
        <dbReference type="EMBL" id="BBO77407.1"/>
    </source>
</evidence>
<dbReference type="RefSeq" id="WP_155306156.1">
    <property type="nucleotide sequence ID" value="NZ_AP021875.1"/>
</dbReference>
<keyword evidence="1" id="KW-0812">Transmembrane</keyword>
<dbReference type="OrthoDB" id="1123500at2"/>
<evidence type="ECO:0000256" key="1">
    <source>
        <dbReference type="SAM" id="Phobius"/>
    </source>
</evidence>
<name>A0A5K7ZMS8_9BACT</name>
<feature type="transmembrane region" description="Helical" evidence="1">
    <location>
        <begin position="46"/>
        <end position="75"/>
    </location>
</feature>
<sequence>MRRQTVTLLNLGISIALIAGTIWFLVNHQNSFGFGNAHWIMPHHMTIGGGGMGIIMTFFWISVIAAIAIVVSSLVTGRRSEGSQKNKKPFDVLEILKNRYYRGEIDYAPYQTMKRELE</sequence>
<feature type="transmembrane region" description="Helical" evidence="1">
    <location>
        <begin position="7"/>
        <end position="26"/>
    </location>
</feature>
<keyword evidence="3" id="KW-1185">Reference proteome</keyword>
<dbReference type="Proteomes" id="UP000427769">
    <property type="component" value="Chromosome"/>
</dbReference>
<evidence type="ECO:0000313" key="3">
    <source>
        <dbReference type="Proteomes" id="UP000427769"/>
    </source>
</evidence>
<dbReference type="AlphaFoldDB" id="A0A5K7ZMS8"/>
<organism evidence="2 3">
    <name type="scientific">Desulfosarcina widdelii</name>
    <dbReference type="NCBI Taxonomy" id="947919"/>
    <lineage>
        <taxon>Bacteria</taxon>
        <taxon>Pseudomonadati</taxon>
        <taxon>Thermodesulfobacteriota</taxon>
        <taxon>Desulfobacteria</taxon>
        <taxon>Desulfobacterales</taxon>
        <taxon>Desulfosarcinaceae</taxon>
        <taxon>Desulfosarcina</taxon>
    </lineage>
</organism>
<protein>
    <recommendedName>
        <fullName evidence="4">SHOCT domain-containing protein</fullName>
    </recommendedName>
</protein>
<evidence type="ECO:0008006" key="4">
    <source>
        <dbReference type="Google" id="ProtNLM"/>
    </source>
</evidence>
<keyword evidence="1" id="KW-0472">Membrane</keyword>
<gene>
    <name evidence="2" type="ORF">DSCW_48240</name>
</gene>
<keyword evidence="1" id="KW-1133">Transmembrane helix</keyword>
<accession>A0A5K7ZMS8</accession>